<proteinExistence type="predicted"/>
<comment type="caution">
    <text evidence="1">The sequence shown here is derived from an EMBL/GenBank/DDBJ whole genome shotgun (WGS) entry which is preliminary data.</text>
</comment>
<reference evidence="1" key="1">
    <citation type="journal article" date="2014" name="Front. Microbiol.">
        <title>High frequency of phylogenetically diverse reductive dehalogenase-homologous genes in deep subseafloor sedimentary metagenomes.</title>
        <authorList>
            <person name="Kawai M."/>
            <person name="Futagami T."/>
            <person name="Toyoda A."/>
            <person name="Takaki Y."/>
            <person name="Nishi S."/>
            <person name="Hori S."/>
            <person name="Arai W."/>
            <person name="Tsubouchi T."/>
            <person name="Morono Y."/>
            <person name="Uchiyama I."/>
            <person name="Ito T."/>
            <person name="Fujiyama A."/>
            <person name="Inagaki F."/>
            <person name="Takami H."/>
        </authorList>
    </citation>
    <scope>NUCLEOTIDE SEQUENCE</scope>
    <source>
        <strain evidence="1">Expedition CK06-06</strain>
    </source>
</reference>
<dbReference type="AlphaFoldDB" id="X1C796"/>
<protein>
    <submittedName>
        <fullName evidence="1">Uncharacterized protein</fullName>
    </submittedName>
</protein>
<accession>X1C796</accession>
<sequence length="87" mass="9986">MTDVLVTSINIIHRELEKLERIVKVKQTPLPIIQRHAGHVKQVIRARLENGTVQPHEVTPDTIMHQGGLLESEALEVYDYLKELELI</sequence>
<gene>
    <name evidence="1" type="ORF">S01H4_42103</name>
</gene>
<name>X1C796_9ZZZZ</name>
<organism evidence="1">
    <name type="scientific">marine sediment metagenome</name>
    <dbReference type="NCBI Taxonomy" id="412755"/>
    <lineage>
        <taxon>unclassified sequences</taxon>
        <taxon>metagenomes</taxon>
        <taxon>ecological metagenomes</taxon>
    </lineage>
</organism>
<evidence type="ECO:0000313" key="1">
    <source>
        <dbReference type="EMBL" id="GAH03931.1"/>
    </source>
</evidence>
<dbReference type="EMBL" id="BART01023089">
    <property type="protein sequence ID" value="GAH03931.1"/>
    <property type="molecule type" value="Genomic_DNA"/>
</dbReference>